<comment type="subcellular location">
    <subcellularLocation>
        <location evidence="5">Cell membrane</location>
        <topology evidence="5">Single-pass membrane protein</topology>
    </subcellularLocation>
</comment>
<dbReference type="PIRSF" id="PIRSF036466">
    <property type="entry name" value="UCP036466"/>
    <property type="match status" value="1"/>
</dbReference>
<dbReference type="Pfam" id="PF07043">
    <property type="entry name" value="DUF1328"/>
    <property type="match status" value="1"/>
</dbReference>
<keyword evidence="2 5" id="KW-0812">Transmembrane</keyword>
<keyword evidence="1 5" id="KW-1003">Cell membrane</keyword>
<organism evidence="6 7">
    <name type="scientific">Henriciella marina</name>
    <dbReference type="NCBI Taxonomy" id="453851"/>
    <lineage>
        <taxon>Bacteria</taxon>
        <taxon>Pseudomonadati</taxon>
        <taxon>Pseudomonadota</taxon>
        <taxon>Alphaproteobacteria</taxon>
        <taxon>Hyphomonadales</taxon>
        <taxon>Hyphomonadaceae</taxon>
        <taxon>Henriciella</taxon>
    </lineage>
</organism>
<gene>
    <name evidence="6" type="ORF">O4G74_06310</name>
</gene>
<dbReference type="EMBL" id="JAPWGW010000001">
    <property type="protein sequence ID" value="MCZ4297668.1"/>
    <property type="molecule type" value="Genomic_DNA"/>
</dbReference>
<reference evidence="6" key="1">
    <citation type="submission" date="2022-12" db="EMBL/GenBank/DDBJ databases">
        <title>Bacterial isolates from different developmental stages of Nematostella vectensis.</title>
        <authorList>
            <person name="Fraune S."/>
        </authorList>
    </citation>
    <scope>NUCLEOTIDE SEQUENCE</scope>
    <source>
        <strain evidence="6">G21632-S1</strain>
    </source>
</reference>
<protein>
    <recommendedName>
        <fullName evidence="5">UPF0391 membrane protein O4G74_06310</fullName>
    </recommendedName>
</protein>
<proteinExistence type="inferred from homology"/>
<feature type="transmembrane region" description="Helical" evidence="5">
    <location>
        <begin position="30"/>
        <end position="53"/>
    </location>
</feature>
<accession>A0ABT4LTY8</accession>
<evidence type="ECO:0000256" key="4">
    <source>
        <dbReference type="ARBA" id="ARBA00023136"/>
    </source>
</evidence>
<keyword evidence="3 5" id="KW-1133">Transmembrane helix</keyword>
<dbReference type="Proteomes" id="UP001083770">
    <property type="component" value="Unassembled WGS sequence"/>
</dbReference>
<keyword evidence="4 5" id="KW-0472">Membrane</keyword>
<sequence>MIKLAFVFLIIALIAGLLGLTGIAGVAVDIAMFLFIAALVIFAVLLILGLTVFKKVTS</sequence>
<evidence type="ECO:0000256" key="3">
    <source>
        <dbReference type="ARBA" id="ARBA00022989"/>
    </source>
</evidence>
<evidence type="ECO:0000313" key="6">
    <source>
        <dbReference type="EMBL" id="MCZ4297668.1"/>
    </source>
</evidence>
<evidence type="ECO:0000256" key="1">
    <source>
        <dbReference type="ARBA" id="ARBA00022475"/>
    </source>
</evidence>
<comment type="similarity">
    <text evidence="5">Belongs to the UPF0391 family.</text>
</comment>
<evidence type="ECO:0000256" key="2">
    <source>
        <dbReference type="ARBA" id="ARBA00022692"/>
    </source>
</evidence>
<dbReference type="RefSeq" id="WP_269401788.1">
    <property type="nucleotide sequence ID" value="NZ_JAPWGW010000001.1"/>
</dbReference>
<name>A0ABT4LTY8_9PROT</name>
<dbReference type="InterPro" id="IPR009760">
    <property type="entry name" value="DUF1328"/>
</dbReference>
<evidence type="ECO:0000256" key="5">
    <source>
        <dbReference type="HAMAP-Rule" id="MF_01361"/>
    </source>
</evidence>
<keyword evidence="7" id="KW-1185">Reference proteome</keyword>
<dbReference type="HAMAP" id="MF_01361">
    <property type="entry name" value="UPF0391"/>
    <property type="match status" value="1"/>
</dbReference>
<evidence type="ECO:0000313" key="7">
    <source>
        <dbReference type="Proteomes" id="UP001083770"/>
    </source>
</evidence>
<comment type="caution">
    <text evidence="6">The sequence shown here is derived from an EMBL/GenBank/DDBJ whole genome shotgun (WGS) entry which is preliminary data.</text>
</comment>